<evidence type="ECO:0000259" key="3">
    <source>
        <dbReference type="Pfam" id="PF00685"/>
    </source>
</evidence>
<dbReference type="Pfam" id="PF00685">
    <property type="entry name" value="Sulfotransfer_1"/>
    <property type="match status" value="1"/>
</dbReference>
<dbReference type="AlphaFoldDB" id="A0A842I1U5"/>
<dbReference type="RefSeq" id="WP_185801901.1">
    <property type="nucleotide sequence ID" value="NZ_JACJVJ010000002.1"/>
</dbReference>
<keyword evidence="2" id="KW-0325">Glycoprotein</keyword>
<dbReference type="EMBL" id="JACJVJ010000002">
    <property type="protein sequence ID" value="MBC2778659.1"/>
    <property type="molecule type" value="Genomic_DNA"/>
</dbReference>
<comment type="caution">
    <text evidence="4">The sequence shown here is derived from an EMBL/GenBank/DDBJ whole genome shotgun (WGS) entry which is preliminary data.</text>
</comment>
<dbReference type="PANTHER" id="PTHR10605:SF56">
    <property type="entry name" value="BIFUNCTIONAL HEPARAN SULFATE N-DEACETYLASE_N-SULFOTRANSFERASE"/>
    <property type="match status" value="1"/>
</dbReference>
<keyword evidence="5" id="KW-1185">Reference proteome</keyword>
<dbReference type="SUPFAM" id="SSF52540">
    <property type="entry name" value="P-loop containing nucleoside triphosphate hydrolases"/>
    <property type="match status" value="1"/>
</dbReference>
<dbReference type="InterPro" id="IPR000863">
    <property type="entry name" value="Sulfotransferase_dom"/>
</dbReference>
<feature type="domain" description="Sulfotransferase" evidence="3">
    <location>
        <begin position="28"/>
        <end position="216"/>
    </location>
</feature>
<dbReference type="InterPro" id="IPR027417">
    <property type="entry name" value="P-loop_NTPase"/>
</dbReference>
<sequence>MPTLDELLSWRTELAARYPDAAPKPPNLIGVGAARSGTTALYHLLEHTPDIRMSPVKEIAYFSSRYDRMTDAEYLQFFLGGEAARFRGEISPQYLHSPEAPGRIKALCGDCRIVIQLRNPVRRAVSHYRHHYPHHKNDDINAYFREGLERYDTDFEPPRFWHPVANMRHSFYHDAVRRYLDVFPAGYVKIIAFDDIVEKNRTVCADLAAWLGVELPRPTMPRVGSTQKKIGGGPLDPGIRRELASLFSEDFAQTRRLTGIPAARLRQ</sequence>
<reference evidence="4 5" key="1">
    <citation type="submission" date="2020-08" db="EMBL/GenBank/DDBJ databases">
        <title>Draft genome sequence of Parasphingopyxis sp. GrpM-11.</title>
        <authorList>
            <person name="Oh J."/>
            <person name="Roh D.-H."/>
        </authorList>
    </citation>
    <scope>NUCLEOTIDE SEQUENCE [LARGE SCALE GENOMIC DNA]</scope>
    <source>
        <strain evidence="4 5">GrpM-11</strain>
    </source>
</reference>
<dbReference type="GO" id="GO:0008146">
    <property type="term" value="F:sulfotransferase activity"/>
    <property type="evidence" value="ECO:0007669"/>
    <property type="project" value="InterPro"/>
</dbReference>
<dbReference type="Gene3D" id="3.40.50.300">
    <property type="entry name" value="P-loop containing nucleotide triphosphate hydrolases"/>
    <property type="match status" value="1"/>
</dbReference>
<organism evidence="4 5">
    <name type="scientific">Parasphingopyxis marina</name>
    <dbReference type="NCBI Taxonomy" id="2761622"/>
    <lineage>
        <taxon>Bacteria</taxon>
        <taxon>Pseudomonadati</taxon>
        <taxon>Pseudomonadota</taxon>
        <taxon>Alphaproteobacteria</taxon>
        <taxon>Sphingomonadales</taxon>
        <taxon>Sphingomonadaceae</taxon>
        <taxon>Parasphingopyxis</taxon>
    </lineage>
</organism>
<proteinExistence type="predicted"/>
<evidence type="ECO:0000313" key="4">
    <source>
        <dbReference type="EMBL" id="MBC2778659.1"/>
    </source>
</evidence>
<dbReference type="PANTHER" id="PTHR10605">
    <property type="entry name" value="HEPARAN SULFATE SULFOTRANSFERASE"/>
    <property type="match status" value="1"/>
</dbReference>
<evidence type="ECO:0000256" key="1">
    <source>
        <dbReference type="ARBA" id="ARBA00022679"/>
    </source>
</evidence>
<evidence type="ECO:0000313" key="5">
    <source>
        <dbReference type="Proteomes" id="UP000564378"/>
    </source>
</evidence>
<name>A0A842I1U5_9SPHN</name>
<dbReference type="Proteomes" id="UP000564378">
    <property type="component" value="Unassembled WGS sequence"/>
</dbReference>
<evidence type="ECO:0000256" key="2">
    <source>
        <dbReference type="ARBA" id="ARBA00023180"/>
    </source>
</evidence>
<protein>
    <submittedName>
        <fullName evidence="4">Sulfotransferase domain-containing protein</fullName>
    </submittedName>
</protein>
<dbReference type="InterPro" id="IPR037359">
    <property type="entry name" value="NST/OST"/>
</dbReference>
<gene>
    <name evidence="4" type="ORF">H6P80_13630</name>
</gene>
<accession>A0A842I1U5</accession>
<keyword evidence="1 4" id="KW-0808">Transferase</keyword>